<dbReference type="Pfam" id="PF05368">
    <property type="entry name" value="NmrA"/>
    <property type="match status" value="1"/>
</dbReference>
<dbReference type="PANTHER" id="PTHR47129:SF1">
    <property type="entry name" value="NMRA-LIKE DOMAIN-CONTAINING PROTEIN"/>
    <property type="match status" value="1"/>
</dbReference>
<dbReference type="SUPFAM" id="SSF51735">
    <property type="entry name" value="NAD(P)-binding Rossmann-fold domains"/>
    <property type="match status" value="1"/>
</dbReference>
<sequence length="328" mass="36061">MNIVVTGATGGLGRSTLEFLSRFSSPGTFVTGTTRTLCRAPYIPGVLFRRADFCVPESLDLAFAGASRVLIISSSSFDDDLRLAQHRNAIDACVRAGVERVYYTSLGICGKKEVTVSTLQQTHLETEKMIKASNIPYTIIREGIYAECFPLLLSWHPNTTSAILPGDGPISFASRTELAEGTARLLLSDDLQYLNSTILLTGPSTFTFAEITALIREIQGTPLTLEILPEDEYVRRIVASRERPEWFAKSWASSFRAFSEGESGEVDLTLETLLGRKPRGAEEVIRALLIEGKDNEEGGYTWHQNAKLRAIAKHTCIQAGVTIIIEKP</sequence>
<evidence type="ECO:0000313" key="3">
    <source>
        <dbReference type="Proteomes" id="UP001447188"/>
    </source>
</evidence>
<organism evidence="2 3">
    <name type="scientific">Discina gigas</name>
    <dbReference type="NCBI Taxonomy" id="1032678"/>
    <lineage>
        <taxon>Eukaryota</taxon>
        <taxon>Fungi</taxon>
        <taxon>Dikarya</taxon>
        <taxon>Ascomycota</taxon>
        <taxon>Pezizomycotina</taxon>
        <taxon>Pezizomycetes</taxon>
        <taxon>Pezizales</taxon>
        <taxon>Discinaceae</taxon>
        <taxon>Discina</taxon>
    </lineage>
</organism>
<evidence type="ECO:0000259" key="1">
    <source>
        <dbReference type="Pfam" id="PF05368"/>
    </source>
</evidence>
<evidence type="ECO:0000313" key="2">
    <source>
        <dbReference type="EMBL" id="KAL0635050.1"/>
    </source>
</evidence>
<dbReference type="CDD" id="cd05269">
    <property type="entry name" value="TMR_SDR_a"/>
    <property type="match status" value="1"/>
</dbReference>
<dbReference type="PANTHER" id="PTHR47129">
    <property type="entry name" value="QUINONE OXIDOREDUCTASE 2"/>
    <property type="match status" value="1"/>
</dbReference>
<comment type="caution">
    <text evidence="2">The sequence shown here is derived from an EMBL/GenBank/DDBJ whole genome shotgun (WGS) entry which is preliminary data.</text>
</comment>
<dbReference type="InterPro" id="IPR036291">
    <property type="entry name" value="NAD(P)-bd_dom_sf"/>
</dbReference>
<feature type="domain" description="NmrA-like" evidence="1">
    <location>
        <begin position="2"/>
        <end position="267"/>
    </location>
</feature>
<dbReference type="InterPro" id="IPR052718">
    <property type="entry name" value="NmrA-type_oxidoreductase"/>
</dbReference>
<dbReference type="Proteomes" id="UP001447188">
    <property type="component" value="Unassembled WGS sequence"/>
</dbReference>
<gene>
    <name evidence="2" type="ORF">Q9L58_005979</name>
</gene>
<proteinExistence type="predicted"/>
<name>A0ABR3GGY0_9PEZI</name>
<dbReference type="Gene3D" id="3.90.25.10">
    <property type="entry name" value="UDP-galactose 4-epimerase, domain 1"/>
    <property type="match status" value="1"/>
</dbReference>
<reference evidence="2 3" key="1">
    <citation type="submission" date="2024-02" db="EMBL/GenBank/DDBJ databases">
        <title>Discinaceae phylogenomics.</title>
        <authorList>
            <person name="Dirks A.C."/>
            <person name="James T.Y."/>
        </authorList>
    </citation>
    <scope>NUCLEOTIDE SEQUENCE [LARGE SCALE GENOMIC DNA]</scope>
    <source>
        <strain evidence="2 3">ACD0624</strain>
    </source>
</reference>
<dbReference type="InterPro" id="IPR008030">
    <property type="entry name" value="NmrA-like"/>
</dbReference>
<accession>A0ABR3GGY0</accession>
<dbReference type="EMBL" id="JBBBZM010000078">
    <property type="protein sequence ID" value="KAL0635050.1"/>
    <property type="molecule type" value="Genomic_DNA"/>
</dbReference>
<protein>
    <recommendedName>
        <fullName evidence="1">NmrA-like domain-containing protein</fullName>
    </recommendedName>
</protein>
<keyword evidence="3" id="KW-1185">Reference proteome</keyword>
<dbReference type="Gene3D" id="3.40.50.720">
    <property type="entry name" value="NAD(P)-binding Rossmann-like Domain"/>
    <property type="match status" value="1"/>
</dbReference>